<dbReference type="AlphaFoldDB" id="A0A154M3K2"/>
<dbReference type="InterPro" id="IPR017938">
    <property type="entry name" value="Riboflavin_synthase-like_b-brl"/>
</dbReference>
<evidence type="ECO:0000259" key="1">
    <source>
        <dbReference type="PROSITE" id="PS51384"/>
    </source>
</evidence>
<organism evidence="2 4">
    <name type="scientific">Amycolatopsis regifaucium</name>
    <dbReference type="NCBI Taxonomy" id="546365"/>
    <lineage>
        <taxon>Bacteria</taxon>
        <taxon>Bacillati</taxon>
        <taxon>Actinomycetota</taxon>
        <taxon>Actinomycetes</taxon>
        <taxon>Pseudonocardiales</taxon>
        <taxon>Pseudonocardiaceae</taxon>
        <taxon>Amycolatopsis</taxon>
    </lineage>
</organism>
<dbReference type="OrthoDB" id="3211041at2"/>
<dbReference type="PANTHER" id="PTHR30157:SF0">
    <property type="entry name" value="NADPH-DEPENDENT FERRIC-CHELATE REDUCTASE"/>
    <property type="match status" value="1"/>
</dbReference>
<dbReference type="GO" id="GO:0016491">
    <property type="term" value="F:oxidoreductase activity"/>
    <property type="evidence" value="ECO:0007669"/>
    <property type="project" value="InterPro"/>
</dbReference>
<dbReference type="InterPro" id="IPR007037">
    <property type="entry name" value="SIP_rossman_dom"/>
</dbReference>
<feature type="domain" description="FAD-binding FR-type" evidence="1">
    <location>
        <begin position="8"/>
        <end position="111"/>
    </location>
</feature>
<reference evidence="3 5" key="2">
    <citation type="submission" date="2016-11" db="EMBL/GenBank/DDBJ databases">
        <title>Genome sequencing of Amycolatopsis regifaucium.</title>
        <authorList>
            <person name="Mayilraj S."/>
            <person name="Kaur N."/>
        </authorList>
    </citation>
    <scope>NUCLEOTIDE SEQUENCE [LARGE SCALE GENOMIC DNA]</scope>
    <source>
        <strain evidence="3 5">GY080</strain>
    </source>
</reference>
<dbReference type="CDD" id="cd06193">
    <property type="entry name" value="siderophore_interacting"/>
    <property type="match status" value="1"/>
</dbReference>
<accession>A0A154M3K2</accession>
<dbReference type="InterPro" id="IPR013113">
    <property type="entry name" value="SIP_FAD-bd"/>
</dbReference>
<dbReference type="PROSITE" id="PS51384">
    <property type="entry name" value="FAD_FR"/>
    <property type="match status" value="1"/>
</dbReference>
<evidence type="ECO:0000313" key="3">
    <source>
        <dbReference type="EMBL" id="OKA07376.1"/>
    </source>
</evidence>
<gene>
    <name evidence="3" type="ORF">ATP06_0216135</name>
    <name evidence="2" type="ORF">AVL48_16450</name>
</gene>
<reference evidence="2 4" key="1">
    <citation type="submission" date="2015-12" db="EMBL/GenBank/DDBJ databases">
        <title>Amycolatopsis regifaucium genome sequencing and assembly.</title>
        <authorList>
            <person name="Mayilraj S."/>
        </authorList>
    </citation>
    <scope>NUCLEOTIDE SEQUENCE [LARGE SCALE GENOMIC DNA]</scope>
    <source>
        <strain evidence="2 4">GY080</strain>
    </source>
</reference>
<dbReference type="SUPFAM" id="SSF63380">
    <property type="entry name" value="Riboflavin synthase domain-like"/>
    <property type="match status" value="1"/>
</dbReference>
<protein>
    <recommendedName>
        <fullName evidence="1">FAD-binding FR-type domain-containing protein</fullName>
    </recommendedName>
</protein>
<dbReference type="Gene3D" id="2.40.30.10">
    <property type="entry name" value="Translation factors"/>
    <property type="match status" value="1"/>
</dbReference>
<dbReference type="EMBL" id="LOBU02000013">
    <property type="protein sequence ID" value="OKA07376.1"/>
    <property type="molecule type" value="Genomic_DNA"/>
</dbReference>
<proteinExistence type="predicted"/>
<dbReference type="Pfam" id="PF04954">
    <property type="entry name" value="SIP"/>
    <property type="match status" value="1"/>
</dbReference>
<dbReference type="RefSeq" id="WP_061981040.1">
    <property type="nucleotide sequence ID" value="NZ_FOPQ01000002.1"/>
</dbReference>
<dbReference type="Proteomes" id="UP000076321">
    <property type="component" value="Unassembled WGS sequence"/>
</dbReference>
<keyword evidence="5" id="KW-1185">Reference proteome</keyword>
<dbReference type="Gene3D" id="3.40.50.80">
    <property type="entry name" value="Nucleotide-binding domain of ferredoxin-NADP reductase (FNR) module"/>
    <property type="match status" value="1"/>
</dbReference>
<name>A0A154M3K2_9PSEU</name>
<dbReference type="InterPro" id="IPR039374">
    <property type="entry name" value="SIP_fam"/>
</dbReference>
<dbReference type="EMBL" id="LQCI01000052">
    <property type="protein sequence ID" value="KZB79192.1"/>
    <property type="molecule type" value="Genomic_DNA"/>
</dbReference>
<sequence length="237" mass="25509">MTRSRPVRHRVPASVVDVVRLPEPFVRITLMLGGADGVRFDGPTRWVKLFVVDPDTGAQVGRAYTVRRQRSAEIDLDIVLHGNGPVARWAESPLLGEVVTVAGPRGGFTHPKPGTPYLLAGDESAAPAIASILDSLPVGHGKVTVVLEGGEHLLPPADPTMTSVCSLRRSEGMRKGTLITPALRALPKPSAGSVIWVAGEGGAVKQARMLFLNEWGLGRDEFSTKGYWKYGEPDHRE</sequence>
<dbReference type="Pfam" id="PF08021">
    <property type="entry name" value="FAD_binding_9"/>
    <property type="match status" value="1"/>
</dbReference>
<dbReference type="Proteomes" id="UP000186883">
    <property type="component" value="Unassembled WGS sequence"/>
</dbReference>
<dbReference type="InterPro" id="IPR039261">
    <property type="entry name" value="FNR_nucleotide-bd"/>
</dbReference>
<dbReference type="InterPro" id="IPR017927">
    <property type="entry name" value="FAD-bd_FR_type"/>
</dbReference>
<comment type="caution">
    <text evidence="2">The sequence shown here is derived from an EMBL/GenBank/DDBJ whole genome shotgun (WGS) entry which is preliminary data.</text>
</comment>
<evidence type="ECO:0000313" key="4">
    <source>
        <dbReference type="Proteomes" id="UP000076321"/>
    </source>
</evidence>
<evidence type="ECO:0000313" key="5">
    <source>
        <dbReference type="Proteomes" id="UP000186883"/>
    </source>
</evidence>
<evidence type="ECO:0000313" key="2">
    <source>
        <dbReference type="EMBL" id="KZB79192.1"/>
    </source>
</evidence>
<dbReference type="PANTHER" id="PTHR30157">
    <property type="entry name" value="FERRIC REDUCTASE, NADPH-DEPENDENT"/>
    <property type="match status" value="1"/>
</dbReference>